<reference evidence="1 2" key="1">
    <citation type="submission" date="2016-03" db="EMBL/GenBank/DDBJ databases">
        <title>Cyphomyrmex costatus WGS genome.</title>
        <authorList>
            <person name="Nygaard S."/>
            <person name="Hu H."/>
            <person name="Boomsma J."/>
            <person name="Zhang G."/>
        </authorList>
    </citation>
    <scope>NUCLEOTIDE SEQUENCE [LARGE SCALE GENOMIC DNA]</scope>
    <source>
        <strain evidence="1">MS0001</strain>
        <tissue evidence="1">Whole body</tissue>
    </source>
</reference>
<organism evidence="1 2">
    <name type="scientific">Cyphomyrmex costatus</name>
    <dbReference type="NCBI Taxonomy" id="456900"/>
    <lineage>
        <taxon>Eukaryota</taxon>
        <taxon>Metazoa</taxon>
        <taxon>Ecdysozoa</taxon>
        <taxon>Arthropoda</taxon>
        <taxon>Hexapoda</taxon>
        <taxon>Insecta</taxon>
        <taxon>Pterygota</taxon>
        <taxon>Neoptera</taxon>
        <taxon>Endopterygota</taxon>
        <taxon>Hymenoptera</taxon>
        <taxon>Apocrita</taxon>
        <taxon>Aculeata</taxon>
        <taxon>Formicoidea</taxon>
        <taxon>Formicidae</taxon>
        <taxon>Myrmicinae</taxon>
        <taxon>Cyphomyrmex</taxon>
    </lineage>
</organism>
<dbReference type="Proteomes" id="UP000078542">
    <property type="component" value="Unassembled WGS sequence"/>
</dbReference>
<evidence type="ECO:0000313" key="2">
    <source>
        <dbReference type="Proteomes" id="UP000078542"/>
    </source>
</evidence>
<evidence type="ECO:0000313" key="1">
    <source>
        <dbReference type="EMBL" id="KYN06108.1"/>
    </source>
</evidence>
<name>A0A151IMI9_9HYME</name>
<dbReference type="SUPFAM" id="SSF53098">
    <property type="entry name" value="Ribonuclease H-like"/>
    <property type="match status" value="1"/>
</dbReference>
<accession>A0A151IMI9</accession>
<dbReference type="InterPro" id="IPR012337">
    <property type="entry name" value="RNaseH-like_sf"/>
</dbReference>
<dbReference type="AlphaFoldDB" id="A0A151IMI9"/>
<dbReference type="EMBL" id="KQ977044">
    <property type="protein sequence ID" value="KYN06108.1"/>
    <property type="molecule type" value="Genomic_DNA"/>
</dbReference>
<protein>
    <submittedName>
        <fullName evidence="1">Uncharacterized protein</fullName>
    </submittedName>
</protein>
<keyword evidence="2" id="KW-1185">Reference proteome</keyword>
<dbReference type="InterPro" id="IPR036397">
    <property type="entry name" value="RNaseH_sf"/>
</dbReference>
<dbReference type="GO" id="GO:0003676">
    <property type="term" value="F:nucleic acid binding"/>
    <property type="evidence" value="ECO:0007669"/>
    <property type="project" value="InterPro"/>
</dbReference>
<sequence>MGELAIVFQAEVLAILKCAKLLLKGKSRKQIYIYTDSRAAIEALTRTSTESSVVWDCMQALIALGITNQVTLV</sequence>
<proteinExistence type="predicted"/>
<dbReference type="Gene3D" id="3.30.420.10">
    <property type="entry name" value="Ribonuclease H-like superfamily/Ribonuclease H"/>
    <property type="match status" value="1"/>
</dbReference>
<gene>
    <name evidence="1" type="ORF">ALC62_02950</name>
</gene>